<dbReference type="InterPro" id="IPR050527">
    <property type="entry name" value="Snail/Krueppel_Znf"/>
</dbReference>
<dbReference type="PROSITE" id="PS50157">
    <property type="entry name" value="ZINC_FINGER_C2H2_2"/>
    <property type="match status" value="4"/>
</dbReference>
<dbReference type="InterPro" id="IPR036236">
    <property type="entry name" value="Znf_C2H2_sf"/>
</dbReference>
<dbReference type="AlphaFoldDB" id="A0AAW1LPV4"/>
<dbReference type="Proteomes" id="UP001458880">
    <property type="component" value="Unassembled WGS sequence"/>
</dbReference>
<evidence type="ECO:0000256" key="8">
    <source>
        <dbReference type="ARBA" id="ARBA00037948"/>
    </source>
</evidence>
<reference evidence="11 12" key="1">
    <citation type="journal article" date="2024" name="BMC Genomics">
        <title>De novo assembly and annotation of Popillia japonica's genome with initial clues to its potential as an invasive pest.</title>
        <authorList>
            <person name="Cucini C."/>
            <person name="Boschi S."/>
            <person name="Funari R."/>
            <person name="Cardaioli E."/>
            <person name="Iannotti N."/>
            <person name="Marturano G."/>
            <person name="Paoli F."/>
            <person name="Bruttini M."/>
            <person name="Carapelli A."/>
            <person name="Frati F."/>
            <person name="Nardi F."/>
        </authorList>
    </citation>
    <scope>NUCLEOTIDE SEQUENCE [LARGE SCALE GENOMIC DNA]</scope>
    <source>
        <strain evidence="11">DMR45628</strain>
    </source>
</reference>
<evidence type="ECO:0000256" key="3">
    <source>
        <dbReference type="ARBA" id="ARBA00022737"/>
    </source>
</evidence>
<evidence type="ECO:0000256" key="7">
    <source>
        <dbReference type="ARBA" id="ARBA00023242"/>
    </source>
</evidence>
<evidence type="ECO:0000256" key="1">
    <source>
        <dbReference type="ARBA" id="ARBA00004123"/>
    </source>
</evidence>
<dbReference type="GO" id="GO:0008270">
    <property type="term" value="F:zinc ion binding"/>
    <property type="evidence" value="ECO:0007669"/>
    <property type="project" value="UniProtKB-KW"/>
</dbReference>
<evidence type="ECO:0000256" key="6">
    <source>
        <dbReference type="ARBA" id="ARBA00023125"/>
    </source>
</evidence>
<keyword evidence="12" id="KW-1185">Reference proteome</keyword>
<feature type="domain" description="C2H2-type" evidence="10">
    <location>
        <begin position="146"/>
        <end position="173"/>
    </location>
</feature>
<accession>A0AAW1LPV4</accession>
<evidence type="ECO:0000259" key="10">
    <source>
        <dbReference type="PROSITE" id="PS50157"/>
    </source>
</evidence>
<keyword evidence="4 9" id="KW-0863">Zinc-finger</keyword>
<dbReference type="InterPro" id="IPR013087">
    <property type="entry name" value="Znf_C2H2_type"/>
</dbReference>
<dbReference type="PROSITE" id="PS00028">
    <property type="entry name" value="ZINC_FINGER_C2H2_1"/>
    <property type="match status" value="3"/>
</dbReference>
<dbReference type="GO" id="GO:0000981">
    <property type="term" value="F:DNA-binding transcription factor activity, RNA polymerase II-specific"/>
    <property type="evidence" value="ECO:0007669"/>
    <property type="project" value="TreeGrafter"/>
</dbReference>
<keyword evidence="2" id="KW-0479">Metal-binding</keyword>
<dbReference type="PANTHER" id="PTHR24388:SF54">
    <property type="entry name" value="PROTEIN ESCARGOT"/>
    <property type="match status" value="1"/>
</dbReference>
<evidence type="ECO:0000256" key="9">
    <source>
        <dbReference type="PROSITE-ProRule" id="PRU00042"/>
    </source>
</evidence>
<feature type="domain" description="C2H2-type" evidence="10">
    <location>
        <begin position="43"/>
        <end position="70"/>
    </location>
</feature>
<dbReference type="Pfam" id="PF00096">
    <property type="entry name" value="zf-C2H2"/>
    <property type="match status" value="2"/>
</dbReference>
<dbReference type="EMBL" id="JASPKY010000117">
    <property type="protein sequence ID" value="KAK9736166.1"/>
    <property type="molecule type" value="Genomic_DNA"/>
</dbReference>
<proteinExistence type="inferred from homology"/>
<feature type="domain" description="C2H2-type" evidence="10">
    <location>
        <begin position="17"/>
        <end position="44"/>
    </location>
</feature>
<name>A0AAW1LPV4_POPJA</name>
<evidence type="ECO:0000313" key="11">
    <source>
        <dbReference type="EMBL" id="KAK9736166.1"/>
    </source>
</evidence>
<feature type="domain" description="C2H2-type" evidence="10">
    <location>
        <begin position="178"/>
        <end position="205"/>
    </location>
</feature>
<keyword evidence="7" id="KW-0539">Nucleus</keyword>
<comment type="similarity">
    <text evidence="8">Belongs to the snail C2H2-type zinc-finger protein family.</text>
</comment>
<evidence type="ECO:0000313" key="12">
    <source>
        <dbReference type="Proteomes" id="UP001458880"/>
    </source>
</evidence>
<dbReference type="Pfam" id="PF12874">
    <property type="entry name" value="zf-met"/>
    <property type="match status" value="1"/>
</dbReference>
<dbReference type="SUPFAM" id="SSF57667">
    <property type="entry name" value="beta-beta-alpha zinc fingers"/>
    <property type="match status" value="3"/>
</dbReference>
<dbReference type="Gene3D" id="3.30.160.60">
    <property type="entry name" value="Classic Zinc Finger"/>
    <property type="match status" value="3"/>
</dbReference>
<keyword evidence="5" id="KW-0862">Zinc</keyword>
<dbReference type="SMART" id="SM00355">
    <property type="entry name" value="ZnF_C2H2"/>
    <property type="match status" value="6"/>
</dbReference>
<organism evidence="11 12">
    <name type="scientific">Popillia japonica</name>
    <name type="common">Japanese beetle</name>
    <dbReference type="NCBI Taxonomy" id="7064"/>
    <lineage>
        <taxon>Eukaryota</taxon>
        <taxon>Metazoa</taxon>
        <taxon>Ecdysozoa</taxon>
        <taxon>Arthropoda</taxon>
        <taxon>Hexapoda</taxon>
        <taxon>Insecta</taxon>
        <taxon>Pterygota</taxon>
        <taxon>Neoptera</taxon>
        <taxon>Endopterygota</taxon>
        <taxon>Coleoptera</taxon>
        <taxon>Polyphaga</taxon>
        <taxon>Scarabaeiformia</taxon>
        <taxon>Scarabaeidae</taxon>
        <taxon>Rutelinae</taxon>
        <taxon>Popillia</taxon>
    </lineage>
</organism>
<comment type="subcellular location">
    <subcellularLocation>
        <location evidence="1">Nucleus</location>
    </subcellularLocation>
</comment>
<dbReference type="FunFam" id="3.30.160.60:FF:000100">
    <property type="entry name" value="Zinc finger 45-like"/>
    <property type="match status" value="1"/>
</dbReference>
<dbReference type="GO" id="GO:0005634">
    <property type="term" value="C:nucleus"/>
    <property type="evidence" value="ECO:0007669"/>
    <property type="project" value="UniProtKB-SubCell"/>
</dbReference>
<evidence type="ECO:0000256" key="2">
    <source>
        <dbReference type="ARBA" id="ARBA00022723"/>
    </source>
</evidence>
<keyword evidence="6" id="KW-0238">DNA-binding</keyword>
<evidence type="ECO:0000256" key="5">
    <source>
        <dbReference type="ARBA" id="ARBA00022833"/>
    </source>
</evidence>
<sequence length="214" mass="24682">MTLHCHEQLYDKETNTYNCKICSGKFQTKIEILEHRLTHEGDFTCEVCNKPQTSAVDYSEHLREHRGDGKYPCPVCDFATRIRGNIVNHIRIPHVKMRERNKMIRNANRGGLLCIVCGRNSPNANALLLHQTIVHTATISGAVKETQCVICKKVYSGRGGLWNHMRTHQEDGTKEKKFVCEVCDRRFKKKYHLQCHMTTHTKAKPSTMSYDDTH</sequence>
<dbReference type="GO" id="GO:0000978">
    <property type="term" value="F:RNA polymerase II cis-regulatory region sequence-specific DNA binding"/>
    <property type="evidence" value="ECO:0007669"/>
    <property type="project" value="TreeGrafter"/>
</dbReference>
<protein>
    <submittedName>
        <fullName evidence="11">Zinc finger, C2H2 type</fullName>
    </submittedName>
</protein>
<keyword evidence="3" id="KW-0677">Repeat</keyword>
<dbReference type="PANTHER" id="PTHR24388">
    <property type="entry name" value="ZINC FINGER PROTEIN"/>
    <property type="match status" value="1"/>
</dbReference>
<evidence type="ECO:0000256" key="4">
    <source>
        <dbReference type="ARBA" id="ARBA00022771"/>
    </source>
</evidence>
<gene>
    <name evidence="11" type="ORF">QE152_g12706</name>
</gene>
<comment type="caution">
    <text evidence="11">The sequence shown here is derived from an EMBL/GenBank/DDBJ whole genome shotgun (WGS) entry which is preliminary data.</text>
</comment>